<dbReference type="InterPro" id="IPR014001">
    <property type="entry name" value="Helicase_ATP-bd"/>
</dbReference>
<dbReference type="GO" id="GO:0003684">
    <property type="term" value="F:damaged DNA binding"/>
    <property type="evidence" value="ECO:0007669"/>
    <property type="project" value="InterPro"/>
</dbReference>
<evidence type="ECO:0000256" key="14">
    <source>
        <dbReference type="SAM" id="MobiDB-lite"/>
    </source>
</evidence>
<evidence type="ECO:0000256" key="12">
    <source>
        <dbReference type="ARBA" id="ARBA00070128"/>
    </source>
</evidence>
<evidence type="ECO:0000313" key="17">
    <source>
        <dbReference type="EMBL" id="MDI6450875.1"/>
    </source>
</evidence>
<dbReference type="InterPro" id="IPR004576">
    <property type="entry name" value="Mfd"/>
</dbReference>
<evidence type="ECO:0000256" key="8">
    <source>
        <dbReference type="ARBA" id="ARBA00023125"/>
    </source>
</evidence>
<dbReference type="Gene3D" id="3.40.50.11180">
    <property type="match status" value="1"/>
</dbReference>
<evidence type="ECO:0000256" key="10">
    <source>
        <dbReference type="ARBA" id="ARBA00061104"/>
    </source>
</evidence>
<evidence type="ECO:0000256" key="2">
    <source>
        <dbReference type="ARBA" id="ARBA00022490"/>
    </source>
</evidence>
<dbReference type="SUPFAM" id="SSF143517">
    <property type="entry name" value="TRCF domain-like"/>
    <property type="match status" value="1"/>
</dbReference>
<evidence type="ECO:0000256" key="9">
    <source>
        <dbReference type="ARBA" id="ARBA00023204"/>
    </source>
</evidence>
<dbReference type="PROSITE" id="PS51194">
    <property type="entry name" value="HELICASE_CTER"/>
    <property type="match status" value="1"/>
</dbReference>
<dbReference type="SMART" id="SM01058">
    <property type="entry name" value="CarD_TRCF"/>
    <property type="match status" value="1"/>
</dbReference>
<dbReference type="Gene3D" id="2.40.10.170">
    <property type="match status" value="1"/>
</dbReference>
<proteinExistence type="inferred from homology"/>
<dbReference type="SMART" id="SM00982">
    <property type="entry name" value="TRCF"/>
    <property type="match status" value="1"/>
</dbReference>
<dbReference type="SMART" id="SM00490">
    <property type="entry name" value="HELICc"/>
    <property type="match status" value="1"/>
</dbReference>
<keyword evidence="18" id="KW-1185">Reference proteome</keyword>
<dbReference type="GO" id="GO:0016787">
    <property type="term" value="F:hydrolase activity"/>
    <property type="evidence" value="ECO:0007669"/>
    <property type="project" value="UniProtKB-KW"/>
</dbReference>
<evidence type="ECO:0000259" key="15">
    <source>
        <dbReference type="PROSITE" id="PS51192"/>
    </source>
</evidence>
<keyword evidence="4 13" id="KW-0227">DNA damage</keyword>
<name>A0AAW6U217_9BACT</name>
<keyword evidence="6" id="KW-0347">Helicase</keyword>
<evidence type="ECO:0000256" key="3">
    <source>
        <dbReference type="ARBA" id="ARBA00022741"/>
    </source>
</evidence>
<dbReference type="Gene3D" id="3.40.50.300">
    <property type="entry name" value="P-loop containing nucleotide triphosphate hydrolases"/>
    <property type="match status" value="2"/>
</dbReference>
<feature type="domain" description="Helicase ATP-binding" evidence="15">
    <location>
        <begin position="586"/>
        <end position="747"/>
    </location>
</feature>
<dbReference type="Pfam" id="PF03461">
    <property type="entry name" value="TRCF"/>
    <property type="match status" value="1"/>
</dbReference>
<evidence type="ECO:0000259" key="16">
    <source>
        <dbReference type="PROSITE" id="PS51194"/>
    </source>
</evidence>
<evidence type="ECO:0000256" key="7">
    <source>
        <dbReference type="ARBA" id="ARBA00022840"/>
    </source>
</evidence>
<dbReference type="FunFam" id="3.40.50.300:FF:000546">
    <property type="entry name" value="Transcription-repair-coupling factor"/>
    <property type="match status" value="1"/>
</dbReference>
<dbReference type="GO" id="GO:0005737">
    <property type="term" value="C:cytoplasm"/>
    <property type="evidence" value="ECO:0007669"/>
    <property type="project" value="UniProtKB-SubCell"/>
</dbReference>
<dbReference type="InterPro" id="IPR027417">
    <property type="entry name" value="P-loop_NTPase"/>
</dbReference>
<dbReference type="Proteomes" id="UP001431776">
    <property type="component" value="Unassembled WGS sequence"/>
</dbReference>
<dbReference type="Pfam" id="PF02559">
    <property type="entry name" value="CarD_TRCF_RID"/>
    <property type="match status" value="1"/>
</dbReference>
<keyword evidence="9 13" id="KW-0234">DNA repair</keyword>
<dbReference type="GO" id="GO:0006355">
    <property type="term" value="P:regulation of DNA-templated transcription"/>
    <property type="evidence" value="ECO:0007669"/>
    <property type="project" value="UniProtKB-UniRule"/>
</dbReference>
<dbReference type="InterPro" id="IPR011545">
    <property type="entry name" value="DEAD/DEAH_box_helicase_dom"/>
</dbReference>
<dbReference type="Pfam" id="PF00270">
    <property type="entry name" value="DEAD"/>
    <property type="match status" value="1"/>
</dbReference>
<feature type="domain" description="Helicase C-terminal" evidence="16">
    <location>
        <begin position="768"/>
        <end position="922"/>
    </location>
</feature>
<comment type="subcellular location">
    <subcellularLocation>
        <location evidence="1 13">Cytoplasm</location>
    </subcellularLocation>
</comment>
<dbReference type="GO" id="GO:0005524">
    <property type="term" value="F:ATP binding"/>
    <property type="evidence" value="ECO:0007669"/>
    <property type="project" value="UniProtKB-UniRule"/>
</dbReference>
<keyword evidence="7 13" id="KW-0067">ATP-binding</keyword>
<dbReference type="EC" id="3.6.4.-" evidence="13"/>
<gene>
    <name evidence="13 17" type="primary">mfd</name>
    <name evidence="17" type="ORF">QJ522_17580</name>
</gene>
<dbReference type="RefSeq" id="WP_349246284.1">
    <property type="nucleotide sequence ID" value="NZ_JASCXX010000025.1"/>
</dbReference>
<evidence type="ECO:0000256" key="13">
    <source>
        <dbReference type="HAMAP-Rule" id="MF_00969"/>
    </source>
</evidence>
<organism evidence="17 18">
    <name type="scientific">Anaerobaca lacustris</name>
    <dbReference type="NCBI Taxonomy" id="3044600"/>
    <lineage>
        <taxon>Bacteria</taxon>
        <taxon>Pseudomonadati</taxon>
        <taxon>Planctomycetota</taxon>
        <taxon>Phycisphaerae</taxon>
        <taxon>Sedimentisphaerales</taxon>
        <taxon>Anaerobacaceae</taxon>
        <taxon>Anaerobaca</taxon>
    </lineage>
</organism>
<dbReference type="EMBL" id="JASCXX010000025">
    <property type="protein sequence ID" value="MDI6450875.1"/>
    <property type="molecule type" value="Genomic_DNA"/>
</dbReference>
<dbReference type="PANTHER" id="PTHR47964">
    <property type="entry name" value="ATP-DEPENDENT DNA HELICASE HOMOLOG RECG, CHLOROPLASTIC"/>
    <property type="match status" value="1"/>
</dbReference>
<dbReference type="SMART" id="SM00487">
    <property type="entry name" value="DEXDc"/>
    <property type="match status" value="1"/>
</dbReference>
<accession>A0AAW6U217</accession>
<dbReference type="HAMAP" id="MF_00969">
    <property type="entry name" value="TRCF"/>
    <property type="match status" value="1"/>
</dbReference>
<dbReference type="Gene3D" id="3.30.2060.10">
    <property type="entry name" value="Penicillin-binding protein 1b domain"/>
    <property type="match status" value="1"/>
</dbReference>
<dbReference type="InterPro" id="IPR003711">
    <property type="entry name" value="CarD-like/TRCF_RID"/>
</dbReference>
<dbReference type="Pfam" id="PF17757">
    <property type="entry name" value="UvrB_inter"/>
    <property type="match status" value="2"/>
</dbReference>
<dbReference type="CDD" id="cd17991">
    <property type="entry name" value="DEXHc_TRCF"/>
    <property type="match status" value="1"/>
</dbReference>
<dbReference type="InterPro" id="IPR037235">
    <property type="entry name" value="TRCF-like_C_D7"/>
</dbReference>
<dbReference type="InterPro" id="IPR001650">
    <property type="entry name" value="Helicase_C-like"/>
</dbReference>
<dbReference type="InterPro" id="IPR047112">
    <property type="entry name" value="RecG/Mfd"/>
</dbReference>
<comment type="caution">
    <text evidence="17">The sequence shown here is derived from an EMBL/GenBank/DDBJ whole genome shotgun (WGS) entry which is preliminary data.</text>
</comment>
<protein>
    <recommendedName>
        <fullName evidence="12 13">Transcription-repair-coupling factor</fullName>
        <shortName evidence="13">TRCF</shortName>
        <ecNumber evidence="13">3.6.4.-</ecNumber>
    </recommendedName>
</protein>
<keyword evidence="2 13" id="KW-0963">Cytoplasm</keyword>
<dbReference type="Pfam" id="PF00271">
    <property type="entry name" value="Helicase_C"/>
    <property type="match status" value="1"/>
</dbReference>
<dbReference type="GO" id="GO:0000716">
    <property type="term" value="P:transcription-coupled nucleotide-excision repair, DNA damage recognition"/>
    <property type="evidence" value="ECO:0007669"/>
    <property type="project" value="UniProtKB-UniRule"/>
</dbReference>
<evidence type="ECO:0000256" key="11">
    <source>
        <dbReference type="ARBA" id="ARBA00061399"/>
    </source>
</evidence>
<evidence type="ECO:0000256" key="1">
    <source>
        <dbReference type="ARBA" id="ARBA00004496"/>
    </source>
</evidence>
<evidence type="ECO:0000256" key="6">
    <source>
        <dbReference type="ARBA" id="ARBA00022806"/>
    </source>
</evidence>
<evidence type="ECO:0000256" key="4">
    <source>
        <dbReference type="ARBA" id="ARBA00022763"/>
    </source>
</evidence>
<comment type="similarity">
    <text evidence="11 13">In the C-terminal section; belongs to the helicase family. RecG subfamily.</text>
</comment>
<dbReference type="AlphaFoldDB" id="A0AAW6U217"/>
<dbReference type="SUPFAM" id="SSF141259">
    <property type="entry name" value="CarD-like"/>
    <property type="match status" value="1"/>
</dbReference>
<dbReference type="SUPFAM" id="SSF52540">
    <property type="entry name" value="P-loop containing nucleoside triphosphate hydrolases"/>
    <property type="match status" value="4"/>
</dbReference>
<evidence type="ECO:0000256" key="5">
    <source>
        <dbReference type="ARBA" id="ARBA00022801"/>
    </source>
</evidence>
<keyword evidence="3 13" id="KW-0547">Nucleotide-binding</keyword>
<dbReference type="InterPro" id="IPR036101">
    <property type="entry name" value="CarD-like/TRCF_RID_sf"/>
</dbReference>
<dbReference type="PROSITE" id="PS51192">
    <property type="entry name" value="HELICASE_ATP_BIND_1"/>
    <property type="match status" value="1"/>
</dbReference>
<dbReference type="GO" id="GO:0003678">
    <property type="term" value="F:DNA helicase activity"/>
    <property type="evidence" value="ECO:0007669"/>
    <property type="project" value="TreeGrafter"/>
</dbReference>
<keyword evidence="5 13" id="KW-0378">Hydrolase</keyword>
<reference evidence="17" key="1">
    <citation type="submission" date="2023-05" db="EMBL/GenBank/DDBJ databases">
        <title>Anaerotaeda fermentans gen. nov., sp. nov., a novel anaerobic planctomycete of the new family within the order Sedimentisphaerales isolated from Taman Peninsula, Russia.</title>
        <authorList>
            <person name="Khomyakova M.A."/>
            <person name="Merkel A.Y."/>
            <person name="Slobodkin A.I."/>
        </authorList>
    </citation>
    <scope>NUCLEOTIDE SEQUENCE</scope>
    <source>
        <strain evidence="17">M17dextr</strain>
    </source>
</reference>
<dbReference type="PANTHER" id="PTHR47964:SF1">
    <property type="entry name" value="ATP-DEPENDENT DNA HELICASE HOMOLOG RECG, CHLOROPLASTIC"/>
    <property type="match status" value="1"/>
</dbReference>
<dbReference type="InterPro" id="IPR041471">
    <property type="entry name" value="UvrB_inter"/>
</dbReference>
<evidence type="ECO:0000313" key="18">
    <source>
        <dbReference type="Proteomes" id="UP001431776"/>
    </source>
</evidence>
<comment type="function">
    <text evidence="13">Couples transcription and DNA repair by recognizing RNA polymerase (RNAP) stalled at DNA lesions. Mediates ATP-dependent release of RNAP and its truncated transcript from the DNA, and recruitment of nucleotide excision repair machinery to the damaged site.</text>
</comment>
<dbReference type="InterPro" id="IPR005118">
    <property type="entry name" value="TRCF_C"/>
</dbReference>
<dbReference type="NCBIfam" id="TIGR00580">
    <property type="entry name" value="mfd"/>
    <property type="match status" value="1"/>
</dbReference>
<keyword evidence="8 13" id="KW-0238">DNA-binding</keyword>
<feature type="region of interest" description="Disordered" evidence="14">
    <location>
        <begin position="191"/>
        <end position="211"/>
    </location>
</feature>
<sequence length="1127" mass="124518">MDLSRDKVVSQAISRLGAVSKGAVQVEGTWGSFARLLAAHVVRTLNRPILYICPHIDDADRAIDDLRTFEAGRVELLPAWEGEEELADATDETRAERLRIVSLMTGSDNALRRGGLIVAPVQALCQPVAKPAALEAGSLHLKADAAVDPEQVVEWLVNNSFERVDAVDLPGQFARRGGIVDIYAPLTSGRGGAGPRACPDGNESGQPQGVAPTASHAQAIRIEFFGDTIESIREIDLDTQRSTHEIAGLGIVAATAGATADQRELFANILPEEAIVVFEEPLDVEEVAKVYLARVEDGDRLYSWPDIHQALSRLAQLHVCRFAGGSTDGSFRLDVKSVQQFERKATSLWAGHKAALEELIQRSKEGHHIQLYCESPAEMHRVGEIVKEIDGRVPRNFELLLGYVHQGFVVESLNTIVVSHHELFGQYALRRRQRPVRATAPVDTLSDLQPGDFVVHASHGIGKYLGTETVDEKAGKAEYLTIEYADKVKIQVAVANIALVQKYIGTSPKRPTLSKVGSKRWQKQKEKVAQSVRDLAAELLEIQAKRQAIGGIAYGADSNWQMEFEESFPYQETPDQITAAGEIKADMQEPVAMDRLLCGDVGYGKTELAMRAAFKAVEGGKQVAVLVPTTVLSVQHARTFAERFADFPIAVEVLNRFRTGKQAKDIVARARAGKVDILIGTHRLLSGDVGFKDLGLLIIDEEQRFGVEHKERLKRMRVNVDILTMTATPIPRTLHMALLGLRDISSLTTAPLDRRSIVTQVAAYHPELIRKAIYRELNRQGQVFFLHNRVQSIEAKAMEVQKLAPDARLDIAHGQMSKRELEDAMVNFVLGRTDVLVCTTIIESGLDIPNANTIFINDADRFGLAEMHQLRGRVGRYKHRAYAYMLLPNSRPIAPIAAKRLKAIEEYSHLGAGFRIALRDLEIRGAGNILGPEQSGHIQMVGYQMYCDMLAQAVRELRNEKVEPLPTANLDLGFSAVIPKNYIPIDRHRMDVYRKIAVSRTPADLDQIRAELADVYGPTPEETKALIDLAELRIAAARWDIRSIVASQPNPLKAGDLIFSFRQSVEGVPPSKRGQDARATVGALFANVKGTVRIADPKTVYLRLPPGYFEPPTLMILLRKIFAMTEE</sequence>
<dbReference type="Gene3D" id="3.90.1150.50">
    <property type="entry name" value="Transcription-repair-coupling factor, D7 domain"/>
    <property type="match status" value="1"/>
</dbReference>
<comment type="similarity">
    <text evidence="10 13">In the N-terminal section; belongs to the UvrB family.</text>
</comment>